<proteinExistence type="predicted"/>
<gene>
    <name evidence="2" type="ORF">SIL87_12945</name>
</gene>
<organism evidence="2 3">
    <name type="scientific">Acidiphilium acidophilum</name>
    <name type="common">Thiobacillus acidophilus</name>
    <dbReference type="NCBI Taxonomy" id="76588"/>
    <lineage>
        <taxon>Bacteria</taxon>
        <taxon>Pseudomonadati</taxon>
        <taxon>Pseudomonadota</taxon>
        <taxon>Alphaproteobacteria</taxon>
        <taxon>Acetobacterales</taxon>
        <taxon>Acidocellaceae</taxon>
        <taxon>Acidiphilium</taxon>
    </lineage>
</organism>
<keyword evidence="3" id="KW-1185">Reference proteome</keyword>
<dbReference type="InterPro" id="IPR002937">
    <property type="entry name" value="Amino_oxidase"/>
</dbReference>
<reference evidence="2 3" key="1">
    <citation type="submission" date="2023-11" db="EMBL/GenBank/DDBJ databases">
        <title>MicrobeMod: A computational toolkit for identifying prokaryotic methylation and restriction-modification with nanopore sequencing.</title>
        <authorList>
            <person name="Crits-Christoph A."/>
            <person name="Kang S.C."/>
            <person name="Lee H."/>
            <person name="Ostrov N."/>
        </authorList>
    </citation>
    <scope>NUCLEOTIDE SEQUENCE [LARGE SCALE GENOMIC DNA]</scope>
    <source>
        <strain evidence="2 3">DSMZ 700</strain>
    </source>
</reference>
<feature type="domain" description="Amine oxidase" evidence="1">
    <location>
        <begin position="15"/>
        <end position="415"/>
    </location>
</feature>
<dbReference type="InterPro" id="IPR036188">
    <property type="entry name" value="FAD/NAD-bd_sf"/>
</dbReference>
<dbReference type="PANTHER" id="PTHR42923:SF17">
    <property type="entry name" value="AMINE OXIDASE DOMAIN-CONTAINING PROTEIN"/>
    <property type="match status" value="1"/>
</dbReference>
<dbReference type="AlphaFoldDB" id="A0AAW9DTN4"/>
<dbReference type="Pfam" id="PF01593">
    <property type="entry name" value="Amino_oxidase"/>
    <property type="match status" value="1"/>
</dbReference>
<name>A0AAW9DTN4_ACIAO</name>
<dbReference type="Gene3D" id="1.10.405.20">
    <property type="match status" value="1"/>
</dbReference>
<dbReference type="InterPro" id="IPR050464">
    <property type="entry name" value="Zeta_carotene_desat/Oxidored"/>
</dbReference>
<dbReference type="Gene3D" id="3.30.70.1990">
    <property type="match status" value="1"/>
</dbReference>
<dbReference type="SUPFAM" id="SSF51905">
    <property type="entry name" value="FAD/NAD(P)-binding domain"/>
    <property type="match status" value="1"/>
</dbReference>
<dbReference type="RefSeq" id="WP_319614569.1">
    <property type="nucleotide sequence ID" value="NZ_JAWXYB010000018.1"/>
</dbReference>
<evidence type="ECO:0000313" key="3">
    <source>
        <dbReference type="Proteomes" id="UP001279553"/>
    </source>
</evidence>
<dbReference type="GO" id="GO:0016491">
    <property type="term" value="F:oxidoreductase activity"/>
    <property type="evidence" value="ECO:0007669"/>
    <property type="project" value="InterPro"/>
</dbReference>
<accession>A0AAW9DTN4</accession>
<comment type="caution">
    <text evidence="2">The sequence shown here is derived from an EMBL/GenBank/DDBJ whole genome shotgun (WGS) entry which is preliminary data.</text>
</comment>
<evidence type="ECO:0000259" key="1">
    <source>
        <dbReference type="Pfam" id="PF01593"/>
    </source>
</evidence>
<sequence>MINDKPKLAVIGGGIAGMSMAWLARDAWDVTLYEAEARLGGHADTQLVTLDGAEVAVDTGFIVLNDRNYPHLEGFFRQLGVATHDTDMTFGVSIGNGALEYGGSNLAQLFAQKSNLLRPRFWRMIQDILRFNREAPALLDGAGTETLGEYLDRNHYGPGFTDDHILPMGAAIWSASVAGMRAFPARHFVRFFHNHGLLTINDRPQWRTVTGGSRMYVAKVREALGERVRVGQPVRRVMREADRLSVATDAGVEHYDQAVLACHADQALAMIGEPTQGERDILGAVGFQANRAVLHTDTALMPRRRAVWSAWNYLARDAGDHAQAISVTYWMNALQGLRTAKPLLVSLNPLIEPDPAQVLLTRHYTHPRFDTAAMAAQEALPRIQGQDRLWFAGAWTGWGFHEDGIASAVRVARALGIAVPWQTGADRSGAVRHAA</sequence>
<dbReference type="Proteomes" id="UP001279553">
    <property type="component" value="Unassembled WGS sequence"/>
</dbReference>
<dbReference type="PANTHER" id="PTHR42923">
    <property type="entry name" value="PROTOPORPHYRINOGEN OXIDASE"/>
    <property type="match status" value="1"/>
</dbReference>
<dbReference type="Gene3D" id="3.50.50.60">
    <property type="entry name" value="FAD/NAD(P)-binding domain"/>
    <property type="match status" value="1"/>
</dbReference>
<protein>
    <submittedName>
        <fullName evidence="2">FAD-dependent oxidoreductase</fullName>
    </submittedName>
</protein>
<dbReference type="EMBL" id="JAWXYB010000018">
    <property type="protein sequence ID" value="MDX5931672.1"/>
    <property type="molecule type" value="Genomic_DNA"/>
</dbReference>
<dbReference type="FunFam" id="1.10.405.20:FF:000001">
    <property type="entry name" value="Amine oxidase"/>
    <property type="match status" value="1"/>
</dbReference>
<evidence type="ECO:0000313" key="2">
    <source>
        <dbReference type="EMBL" id="MDX5931672.1"/>
    </source>
</evidence>